<proteinExistence type="predicted"/>
<evidence type="ECO:0000313" key="1">
    <source>
        <dbReference type="EMBL" id="RVW31048.1"/>
    </source>
</evidence>
<name>A0A438D6B4_VITVI</name>
<sequence>MFLNQKALFHNSLQPYFHRPFKDWELEMMDPFMEFIHSMGVLEMRVDQDGLEGSEGGVFFRQVLLQFFLHYKSKYLSYKGGMEF</sequence>
<reference evidence="1 2" key="1">
    <citation type="journal article" date="2018" name="PLoS Genet.">
        <title>Population sequencing reveals clonal diversity and ancestral inbreeding in the grapevine cultivar Chardonnay.</title>
        <authorList>
            <person name="Roach M.J."/>
            <person name="Johnson D.L."/>
            <person name="Bohlmann J."/>
            <person name="van Vuuren H.J."/>
            <person name="Jones S.J."/>
            <person name="Pretorius I.S."/>
            <person name="Schmidt S.A."/>
            <person name="Borneman A.R."/>
        </authorList>
    </citation>
    <scope>NUCLEOTIDE SEQUENCE [LARGE SCALE GENOMIC DNA]</scope>
    <source>
        <strain evidence="2">cv. Chardonnay</strain>
        <tissue evidence="1">Leaf</tissue>
    </source>
</reference>
<protein>
    <submittedName>
        <fullName evidence="1">Uncharacterized protein</fullName>
    </submittedName>
</protein>
<dbReference type="AlphaFoldDB" id="A0A438D6B4"/>
<gene>
    <name evidence="1" type="ORF">CK203_093529</name>
</gene>
<evidence type="ECO:0000313" key="2">
    <source>
        <dbReference type="Proteomes" id="UP000288805"/>
    </source>
</evidence>
<accession>A0A438D6B4</accession>
<organism evidence="1 2">
    <name type="scientific">Vitis vinifera</name>
    <name type="common">Grape</name>
    <dbReference type="NCBI Taxonomy" id="29760"/>
    <lineage>
        <taxon>Eukaryota</taxon>
        <taxon>Viridiplantae</taxon>
        <taxon>Streptophyta</taxon>
        <taxon>Embryophyta</taxon>
        <taxon>Tracheophyta</taxon>
        <taxon>Spermatophyta</taxon>
        <taxon>Magnoliopsida</taxon>
        <taxon>eudicotyledons</taxon>
        <taxon>Gunneridae</taxon>
        <taxon>Pentapetalae</taxon>
        <taxon>rosids</taxon>
        <taxon>Vitales</taxon>
        <taxon>Vitaceae</taxon>
        <taxon>Viteae</taxon>
        <taxon>Vitis</taxon>
    </lineage>
</organism>
<dbReference type="Proteomes" id="UP000288805">
    <property type="component" value="Unassembled WGS sequence"/>
</dbReference>
<dbReference type="EMBL" id="QGNW01001772">
    <property type="protein sequence ID" value="RVW31048.1"/>
    <property type="molecule type" value="Genomic_DNA"/>
</dbReference>
<comment type="caution">
    <text evidence="1">The sequence shown here is derived from an EMBL/GenBank/DDBJ whole genome shotgun (WGS) entry which is preliminary data.</text>
</comment>